<dbReference type="Proteomes" id="UP001596548">
    <property type="component" value="Unassembled WGS sequence"/>
</dbReference>
<keyword evidence="3" id="KW-1185">Reference proteome</keyword>
<feature type="transmembrane region" description="Helical" evidence="1">
    <location>
        <begin position="49"/>
        <end position="69"/>
    </location>
</feature>
<protein>
    <submittedName>
        <fullName evidence="2">ABC transporter permease</fullName>
    </submittedName>
</protein>
<feature type="transmembrane region" description="Helical" evidence="1">
    <location>
        <begin position="130"/>
        <end position="153"/>
    </location>
</feature>
<comment type="caution">
    <text evidence="2">The sequence shown here is derived from an EMBL/GenBank/DDBJ whole genome shotgun (WGS) entry which is preliminary data.</text>
</comment>
<reference evidence="3" key="1">
    <citation type="journal article" date="2019" name="Int. J. Syst. Evol. Microbiol.">
        <title>The Global Catalogue of Microorganisms (GCM) 10K type strain sequencing project: providing services to taxonomists for standard genome sequencing and annotation.</title>
        <authorList>
            <consortium name="The Broad Institute Genomics Platform"/>
            <consortium name="The Broad Institute Genome Sequencing Center for Infectious Disease"/>
            <person name="Wu L."/>
            <person name="Ma J."/>
        </authorList>
    </citation>
    <scope>NUCLEOTIDE SEQUENCE [LARGE SCALE GENOMIC DNA]</scope>
    <source>
        <strain evidence="3">XZYJT-10</strain>
    </source>
</reference>
<evidence type="ECO:0000313" key="2">
    <source>
        <dbReference type="EMBL" id="MFC7274761.1"/>
    </source>
</evidence>
<keyword evidence="1" id="KW-1133">Transmembrane helix</keyword>
<evidence type="ECO:0000313" key="3">
    <source>
        <dbReference type="Proteomes" id="UP001596548"/>
    </source>
</evidence>
<feature type="transmembrane region" description="Helical" evidence="1">
    <location>
        <begin position="215"/>
        <end position="236"/>
    </location>
</feature>
<keyword evidence="1" id="KW-0812">Transmembrane</keyword>
<gene>
    <name evidence="2" type="ORF">ACFQS1_12265</name>
</gene>
<proteinExistence type="predicted"/>
<dbReference type="EMBL" id="JBHTBJ010000007">
    <property type="protein sequence ID" value="MFC7274761.1"/>
    <property type="molecule type" value="Genomic_DNA"/>
</dbReference>
<feature type="transmembrane region" description="Helical" evidence="1">
    <location>
        <begin position="160"/>
        <end position="180"/>
    </location>
</feature>
<sequence length="241" mass="24454">MRAALRAEWTKLRTVPDAAIALPLIALLTAAVSIPAATASSPDVVKSSLLGVQLGQAAVAVWAVHTLAGEYGTGLLRATFTALPRRLDVLLAKAALLLTGVLAAGVPAIVASVLFAHAHADGYPSLGSAAVLRAATGSVLYLCLMTLLALGVAACVRSGVAATGIVLGVLYLTPAVLGMFHDPDWQRWIYRLSPSTAGASIQSTVDLASLPIGPWAGLGVAAAWAFGLFGAGALILRACDV</sequence>
<name>A0ABW2HPQ4_9ACTN</name>
<dbReference type="RefSeq" id="WP_378967094.1">
    <property type="nucleotide sequence ID" value="NZ_JBHTBJ010000007.1"/>
</dbReference>
<feature type="transmembrane region" description="Helical" evidence="1">
    <location>
        <begin position="90"/>
        <end position="118"/>
    </location>
</feature>
<keyword evidence="1" id="KW-0472">Membrane</keyword>
<evidence type="ECO:0000256" key="1">
    <source>
        <dbReference type="SAM" id="Phobius"/>
    </source>
</evidence>
<organism evidence="2 3">
    <name type="scientific">Paractinoplanes rhizophilus</name>
    <dbReference type="NCBI Taxonomy" id="1416877"/>
    <lineage>
        <taxon>Bacteria</taxon>
        <taxon>Bacillati</taxon>
        <taxon>Actinomycetota</taxon>
        <taxon>Actinomycetes</taxon>
        <taxon>Micromonosporales</taxon>
        <taxon>Micromonosporaceae</taxon>
        <taxon>Paractinoplanes</taxon>
    </lineage>
</organism>
<accession>A0ABW2HPQ4</accession>